<feature type="domain" description="SIS" evidence="5">
    <location>
        <begin position="82"/>
        <end position="222"/>
    </location>
</feature>
<dbReference type="CDD" id="cd05013">
    <property type="entry name" value="SIS_RpiR"/>
    <property type="match status" value="1"/>
</dbReference>
<proteinExistence type="predicted"/>
<dbReference type="PROSITE" id="PS51464">
    <property type="entry name" value="SIS"/>
    <property type="match status" value="1"/>
</dbReference>
<dbReference type="InterPro" id="IPR001347">
    <property type="entry name" value="SIS_dom"/>
</dbReference>
<dbReference type="SUPFAM" id="SSF46689">
    <property type="entry name" value="Homeodomain-like"/>
    <property type="match status" value="1"/>
</dbReference>
<reference evidence="6 7" key="1">
    <citation type="submission" date="2019-04" db="EMBL/GenBank/DDBJ databases">
        <title>In vitro growth and metabolic characteristics of meat-borne Lactobacillus algidus strains.</title>
        <authorList>
            <person name="Sade E."/>
            <person name="Per J."/>
            <person name="Tytti H."/>
            <person name="Johanna B.K."/>
        </authorList>
    </citation>
    <scope>NUCLEOTIDE SEQUENCE [LARGE SCALE GENOMIC DNA]</scope>
    <source>
        <strain evidence="6 7">LTS37-1</strain>
    </source>
</reference>
<keyword evidence="1" id="KW-0805">Transcription regulation</keyword>
<dbReference type="PROSITE" id="PS51071">
    <property type="entry name" value="HTH_RPIR"/>
    <property type="match status" value="1"/>
</dbReference>
<dbReference type="InterPro" id="IPR047640">
    <property type="entry name" value="RpiR-like"/>
</dbReference>
<dbReference type="SUPFAM" id="SSF53697">
    <property type="entry name" value="SIS domain"/>
    <property type="match status" value="1"/>
</dbReference>
<dbReference type="Pfam" id="PF01418">
    <property type="entry name" value="HTH_6"/>
    <property type="match status" value="1"/>
</dbReference>
<dbReference type="GO" id="GO:0003700">
    <property type="term" value="F:DNA-binding transcription factor activity"/>
    <property type="evidence" value="ECO:0007669"/>
    <property type="project" value="InterPro"/>
</dbReference>
<keyword evidence="3" id="KW-0804">Transcription</keyword>
<dbReference type="GO" id="GO:0003677">
    <property type="term" value="F:DNA binding"/>
    <property type="evidence" value="ECO:0007669"/>
    <property type="project" value="UniProtKB-KW"/>
</dbReference>
<feature type="domain" description="HTH rpiR-type" evidence="4">
    <location>
        <begin position="1"/>
        <end position="38"/>
    </location>
</feature>
<keyword evidence="2" id="KW-0238">DNA-binding</keyword>
<evidence type="ECO:0000256" key="2">
    <source>
        <dbReference type="ARBA" id="ARBA00023125"/>
    </source>
</evidence>
<gene>
    <name evidence="6" type="ORF">LABALGLTS371_00050</name>
</gene>
<dbReference type="Gene3D" id="1.10.10.10">
    <property type="entry name" value="Winged helix-like DNA-binding domain superfamily/Winged helix DNA-binding domain"/>
    <property type="match status" value="1"/>
</dbReference>
<dbReference type="GO" id="GO:1901135">
    <property type="term" value="P:carbohydrate derivative metabolic process"/>
    <property type="evidence" value="ECO:0007669"/>
    <property type="project" value="InterPro"/>
</dbReference>
<evidence type="ECO:0000259" key="5">
    <source>
        <dbReference type="PROSITE" id="PS51464"/>
    </source>
</evidence>
<dbReference type="InterPro" id="IPR036388">
    <property type="entry name" value="WH-like_DNA-bd_sf"/>
</dbReference>
<dbReference type="InterPro" id="IPR009057">
    <property type="entry name" value="Homeodomain-like_sf"/>
</dbReference>
<dbReference type="GO" id="GO:0097367">
    <property type="term" value="F:carbohydrate derivative binding"/>
    <property type="evidence" value="ECO:0007669"/>
    <property type="project" value="InterPro"/>
</dbReference>
<evidence type="ECO:0000313" key="7">
    <source>
        <dbReference type="Proteomes" id="UP000321659"/>
    </source>
</evidence>
<protein>
    <submittedName>
        <fullName evidence="6">RpiR family transcriptional regulator</fullName>
    </submittedName>
</protein>
<accession>A0A5C6MFR3</accession>
<dbReference type="InterPro" id="IPR035472">
    <property type="entry name" value="RpiR-like_SIS"/>
</dbReference>
<dbReference type="PANTHER" id="PTHR30514">
    <property type="entry name" value="GLUCOKINASE"/>
    <property type="match status" value="1"/>
</dbReference>
<comment type="caution">
    <text evidence="6">The sequence shown here is derived from an EMBL/GenBank/DDBJ whole genome shotgun (WGS) entry which is preliminary data.</text>
</comment>
<dbReference type="InterPro" id="IPR046348">
    <property type="entry name" value="SIS_dom_sf"/>
</dbReference>
<evidence type="ECO:0000313" key="6">
    <source>
        <dbReference type="EMBL" id="TWW11794.1"/>
    </source>
</evidence>
<dbReference type="AlphaFoldDB" id="A0A5C6MFR3"/>
<dbReference type="InterPro" id="IPR000281">
    <property type="entry name" value="HTH_RpiR"/>
</dbReference>
<organism evidence="6 7">
    <name type="scientific">Dellaglioa algida</name>
    <dbReference type="NCBI Taxonomy" id="105612"/>
    <lineage>
        <taxon>Bacteria</taxon>
        <taxon>Bacillati</taxon>
        <taxon>Bacillota</taxon>
        <taxon>Bacilli</taxon>
        <taxon>Lactobacillales</taxon>
        <taxon>Lactobacillaceae</taxon>
        <taxon>Dellaglioa</taxon>
    </lineage>
</organism>
<name>A0A5C6MFR3_9LACO</name>
<sequence>MEPLVGVSAATIVRFVQTLGYSGMSEMRVELAQQIKHDESAVELVLDKDDSISQLEIKILQLYRDSTEGLRESLNDIQMDLAVKKIKDAKRIFILGVGTSGLIAYDLYHRFNRYGKTTFYETDAHMNLEFMLQSTPDDVILAISYSGITREVVIGAESARERGVTVISILSDPKTPLERASDISLYIPRTENLVRLASLVSRINAMMVSDILFYGVMQEKLPDMGEKINDSNRLVSKLKLNDF</sequence>
<dbReference type="Gene3D" id="3.40.50.10490">
    <property type="entry name" value="Glucose-6-phosphate isomerase like protein, domain 1"/>
    <property type="match status" value="1"/>
</dbReference>
<dbReference type="EMBL" id="SRRQ01000001">
    <property type="protein sequence ID" value="TWW11794.1"/>
    <property type="molecule type" value="Genomic_DNA"/>
</dbReference>
<evidence type="ECO:0000259" key="4">
    <source>
        <dbReference type="PROSITE" id="PS51071"/>
    </source>
</evidence>
<dbReference type="PANTHER" id="PTHR30514:SF1">
    <property type="entry name" value="HTH-TYPE TRANSCRIPTIONAL REGULATOR HEXR-RELATED"/>
    <property type="match status" value="1"/>
</dbReference>
<evidence type="ECO:0000256" key="3">
    <source>
        <dbReference type="ARBA" id="ARBA00023163"/>
    </source>
</evidence>
<evidence type="ECO:0000256" key="1">
    <source>
        <dbReference type="ARBA" id="ARBA00023015"/>
    </source>
</evidence>
<dbReference type="Pfam" id="PF01380">
    <property type="entry name" value="SIS"/>
    <property type="match status" value="1"/>
</dbReference>
<dbReference type="Proteomes" id="UP000321659">
    <property type="component" value="Unassembled WGS sequence"/>
</dbReference>